<dbReference type="PANTHER" id="PTHR15919:SF1">
    <property type="entry name" value="DAPPER HOMOLOG 3"/>
    <property type="match status" value="1"/>
</dbReference>
<dbReference type="AlphaFoldDB" id="A0A315VM11"/>
<feature type="region of interest" description="Disordered" evidence="3">
    <location>
        <begin position="813"/>
        <end position="841"/>
    </location>
</feature>
<feature type="compositionally biased region" description="Low complexity" evidence="3">
    <location>
        <begin position="675"/>
        <end position="694"/>
    </location>
</feature>
<dbReference type="PANTHER" id="PTHR15919">
    <property type="entry name" value="DAPPER-RELATED"/>
    <property type="match status" value="1"/>
</dbReference>
<feature type="compositionally biased region" description="Basic and acidic residues" evidence="3">
    <location>
        <begin position="530"/>
        <end position="542"/>
    </location>
</feature>
<evidence type="ECO:0000313" key="4">
    <source>
        <dbReference type="EMBL" id="PWA20223.1"/>
    </source>
</evidence>
<dbReference type="Pfam" id="PF15268">
    <property type="entry name" value="Dapper"/>
    <property type="match status" value="1"/>
</dbReference>
<evidence type="ECO:0000256" key="2">
    <source>
        <dbReference type="ARBA" id="ARBA00023054"/>
    </source>
</evidence>
<dbReference type="Proteomes" id="UP000250572">
    <property type="component" value="Unassembled WGS sequence"/>
</dbReference>
<evidence type="ECO:0000256" key="3">
    <source>
        <dbReference type="SAM" id="MobiDB-lite"/>
    </source>
</evidence>
<dbReference type="GO" id="GO:0005737">
    <property type="term" value="C:cytoplasm"/>
    <property type="evidence" value="ECO:0007669"/>
    <property type="project" value="TreeGrafter"/>
</dbReference>
<dbReference type="GO" id="GO:0090090">
    <property type="term" value="P:negative regulation of canonical Wnt signaling pathway"/>
    <property type="evidence" value="ECO:0007669"/>
    <property type="project" value="TreeGrafter"/>
</dbReference>
<feature type="region of interest" description="Disordered" evidence="3">
    <location>
        <begin position="466"/>
        <end position="569"/>
    </location>
</feature>
<accession>A0A315VM11</accession>
<feature type="compositionally biased region" description="Polar residues" evidence="3">
    <location>
        <begin position="546"/>
        <end position="558"/>
    </location>
</feature>
<feature type="region of interest" description="Disordered" evidence="3">
    <location>
        <begin position="181"/>
        <end position="228"/>
    </location>
</feature>
<organism evidence="4 5">
    <name type="scientific">Gambusia affinis</name>
    <name type="common">Western mosquitofish</name>
    <name type="synonym">Heterandria affinis</name>
    <dbReference type="NCBI Taxonomy" id="33528"/>
    <lineage>
        <taxon>Eukaryota</taxon>
        <taxon>Metazoa</taxon>
        <taxon>Chordata</taxon>
        <taxon>Craniata</taxon>
        <taxon>Vertebrata</taxon>
        <taxon>Euteleostomi</taxon>
        <taxon>Actinopterygii</taxon>
        <taxon>Neopterygii</taxon>
        <taxon>Teleostei</taxon>
        <taxon>Neoteleostei</taxon>
        <taxon>Acanthomorphata</taxon>
        <taxon>Ovalentaria</taxon>
        <taxon>Atherinomorphae</taxon>
        <taxon>Cyprinodontiformes</taxon>
        <taxon>Poeciliidae</taxon>
        <taxon>Poeciliinae</taxon>
        <taxon>Gambusia</taxon>
    </lineage>
</organism>
<sequence>MQRALSFPATVERSRTKDRLEASLAGLCELELRRQRQECLVLGALALGEPPAQDGSRGELECFSSWGQENLTLRRQLSVTAPSTHTCNLLAHQPRSKPVKCGRETFDPGDRSALIPRESGFTASAVSHIPHHCGTQDAVKQQCYSAHIVSMPSALHSAPWGLMQALEQQVEDLKIDIDDGCCEGAQRDAGDSRPSSGFYDSSEGQSPKGKPSSAEPTEPVSSWTYTNDRPKSLGDNFMLNGEFDAPVIRPSLPRSFSAPHPPLEGIVEEGSVGDSWRWDTSVTSHTWQQQPPAEDQITEEDYQQAFRVEGYMLSLIQRYALLPRPCQPRTTLTPDPTYSGASGHRRTPSLTTEQRLPDPHCQPHVDLLAKLKSQEWGCDLPEGEARRAEAPSFEEGCYLPLSYPQPRPNPLTGRLPSPLPSLEPNCGVDLCCEPPSPQHYLHPQPSVYQVHNLVSAQYIPGQACHAPVRSPRHYKPEQSKANRAAASPDQSNSKSKAPKKNHNDRQKSKKANNKTNRSHSENSLPGQRVVPDRRYSTTERRPGRTNPAQNQSQITAPQVASKGHSGNRRWCSNLELSQDEGEIQNAAQPHKRSSRKARHSHSCSQSHHQHAQRWHQDSQARAPLCHSEEGYAGAAPAESESSMSEVYSPPSSSLSSDSDESGGLVWPQQLPPRLASTSSSSSASPQANASAATQPKAFVKIKASHALKKKILRFRTGSLKVMTTGPPSYCFKQQTSNSWETSDEDGWVLCSEVKDVTQGAVHAVFETSPYAHVDQRVEAAVEVCQTDCQHLGQVDSWSMRRTQRGGQFDKVHDVHGEPAQEEAQHHNDNDSQGSFGSGSTT</sequence>
<dbReference type="EMBL" id="NHOQ01001971">
    <property type="protein sequence ID" value="PWA20223.1"/>
    <property type="molecule type" value="Genomic_DNA"/>
</dbReference>
<keyword evidence="5" id="KW-1185">Reference proteome</keyword>
<name>A0A315VM11_GAMAF</name>
<proteinExistence type="inferred from homology"/>
<feature type="compositionally biased region" description="Basic residues" evidence="3">
    <location>
        <begin position="589"/>
        <end position="613"/>
    </location>
</feature>
<dbReference type="STRING" id="33528.ENSGAFP00000001410"/>
<gene>
    <name evidence="4" type="ORF">CCH79_00003629</name>
</gene>
<feature type="compositionally biased region" description="Polar residues" evidence="3">
    <location>
        <begin position="329"/>
        <end position="340"/>
    </location>
</feature>
<evidence type="ECO:0000256" key="1">
    <source>
        <dbReference type="ARBA" id="ARBA00010807"/>
    </source>
</evidence>
<protein>
    <submittedName>
        <fullName evidence="4">Uncharacterized protein</fullName>
    </submittedName>
</protein>
<keyword evidence="2" id="KW-0175">Coiled coil</keyword>
<comment type="caution">
    <text evidence="4">The sequence shown here is derived from an EMBL/GenBank/DDBJ whole genome shotgun (WGS) entry which is preliminary data.</text>
</comment>
<dbReference type="InterPro" id="IPR024843">
    <property type="entry name" value="Dapper"/>
</dbReference>
<feature type="compositionally biased region" description="Basic and acidic residues" evidence="3">
    <location>
        <begin position="813"/>
        <end position="829"/>
    </location>
</feature>
<feature type="region of interest" description="Disordered" evidence="3">
    <location>
        <begin position="581"/>
        <end position="694"/>
    </location>
</feature>
<feature type="compositionally biased region" description="Polar residues" evidence="3">
    <location>
        <begin position="830"/>
        <end position="841"/>
    </location>
</feature>
<feature type="compositionally biased region" description="Low complexity" evidence="3">
    <location>
        <begin position="630"/>
        <end position="665"/>
    </location>
</feature>
<reference evidence="4 5" key="1">
    <citation type="journal article" date="2018" name="G3 (Bethesda)">
        <title>A High-Quality Reference Genome for the Invasive Mosquitofish Gambusia affinis Using a Chicago Library.</title>
        <authorList>
            <person name="Hoffberg S.L."/>
            <person name="Troendle N.J."/>
            <person name="Glenn T.C."/>
            <person name="Mahmud O."/>
            <person name="Louha S."/>
            <person name="Chalopin D."/>
            <person name="Bennetzen J.L."/>
            <person name="Mauricio R."/>
        </authorList>
    </citation>
    <scope>NUCLEOTIDE SEQUENCE [LARGE SCALE GENOMIC DNA]</scope>
    <source>
        <strain evidence="4">NE01/NJP1002.9</strain>
        <tissue evidence="4">Muscle</tissue>
    </source>
</reference>
<comment type="similarity">
    <text evidence="1">Belongs to the dapper family.</text>
</comment>
<feature type="region of interest" description="Disordered" evidence="3">
    <location>
        <begin position="329"/>
        <end position="359"/>
    </location>
</feature>
<feature type="compositionally biased region" description="Polar residues" evidence="3">
    <location>
        <begin position="193"/>
        <end position="205"/>
    </location>
</feature>
<evidence type="ECO:0000313" key="5">
    <source>
        <dbReference type="Proteomes" id="UP000250572"/>
    </source>
</evidence>